<organism evidence="1 2">
    <name type="scientific">Agrobacterium tumefaciens str. B6</name>
    <dbReference type="NCBI Taxonomy" id="1183423"/>
    <lineage>
        <taxon>Bacteria</taxon>
        <taxon>Pseudomonadati</taxon>
        <taxon>Pseudomonadota</taxon>
        <taxon>Alphaproteobacteria</taxon>
        <taxon>Hyphomicrobiales</taxon>
        <taxon>Rhizobiaceae</taxon>
        <taxon>Rhizobium/Agrobacterium group</taxon>
        <taxon>Agrobacterium</taxon>
        <taxon>Agrobacterium tumefaciens complex</taxon>
    </lineage>
</organism>
<sequence length="84" mass="9453">MTPPRRVKTAGSLKISGGRAFNGLRMSDRATRTVANLETGAVPGVSGEAVRMSVPVIYRSFVRVEHLHFLLRCIPYFWYLRCMP</sequence>
<name>A0A822UU82_AGRTU</name>
<evidence type="ECO:0000313" key="1">
    <source>
        <dbReference type="EMBL" id="CVI14607.1"/>
    </source>
</evidence>
<protein>
    <submittedName>
        <fullName evidence="1">Uncharacterized protein</fullName>
    </submittedName>
</protein>
<evidence type="ECO:0000313" key="2">
    <source>
        <dbReference type="Proteomes" id="UP000192074"/>
    </source>
</evidence>
<proteinExistence type="predicted"/>
<reference evidence="1 2" key="1">
    <citation type="submission" date="2016-01" db="EMBL/GenBank/DDBJ databases">
        <authorList>
            <person name="Regsiter A."/>
            <person name="william w."/>
        </authorList>
    </citation>
    <scope>NUCLEOTIDE SEQUENCE [LARGE SCALE GENOMIC DNA]</scope>
    <source>
        <strain evidence="1 2">B6</strain>
    </source>
</reference>
<dbReference type="AlphaFoldDB" id="A0A822UU82"/>
<gene>
    <name evidence="1" type="ORF">AGR4A_Cc150034</name>
</gene>
<accession>A0A822UU82</accession>
<comment type="caution">
    <text evidence="1">The sequence shown here is derived from an EMBL/GenBank/DDBJ whole genome shotgun (WGS) entry which is preliminary data.</text>
</comment>
<dbReference type="Proteomes" id="UP000192074">
    <property type="component" value="Unassembled WGS sequence"/>
</dbReference>
<dbReference type="EMBL" id="FCNL01000007">
    <property type="protein sequence ID" value="CVI14607.1"/>
    <property type="molecule type" value="Genomic_DNA"/>
</dbReference>